<dbReference type="Gene3D" id="3.40.50.150">
    <property type="entry name" value="Vaccinia Virus protein VP39"/>
    <property type="match status" value="1"/>
</dbReference>
<dbReference type="GO" id="GO:0102130">
    <property type="term" value="F:malonyl-CoA methyltransferase activity"/>
    <property type="evidence" value="ECO:0007669"/>
    <property type="project" value="UniProtKB-EC"/>
</dbReference>
<dbReference type="InterPro" id="IPR013216">
    <property type="entry name" value="Methyltransf_11"/>
</dbReference>
<proteinExistence type="predicted"/>
<dbReference type="PANTHER" id="PTHR43861:SF1">
    <property type="entry name" value="TRANS-ACONITATE 2-METHYLTRANSFERASE"/>
    <property type="match status" value="1"/>
</dbReference>
<gene>
    <name evidence="2" type="primary">bioC</name>
    <name evidence="2" type="ORF">Pan189_37170</name>
</gene>
<dbReference type="OrthoDB" id="253007at2"/>
<dbReference type="KEGG" id="svp:Pan189_37170"/>
<organism evidence="2 3">
    <name type="scientific">Stratiformator vulcanicus</name>
    <dbReference type="NCBI Taxonomy" id="2527980"/>
    <lineage>
        <taxon>Bacteria</taxon>
        <taxon>Pseudomonadati</taxon>
        <taxon>Planctomycetota</taxon>
        <taxon>Planctomycetia</taxon>
        <taxon>Planctomycetales</taxon>
        <taxon>Planctomycetaceae</taxon>
        <taxon>Stratiformator</taxon>
    </lineage>
</organism>
<reference evidence="2 3" key="1">
    <citation type="submission" date="2019-02" db="EMBL/GenBank/DDBJ databases">
        <title>Deep-cultivation of Planctomycetes and their phenomic and genomic characterization uncovers novel biology.</title>
        <authorList>
            <person name="Wiegand S."/>
            <person name="Jogler M."/>
            <person name="Boedeker C."/>
            <person name="Pinto D."/>
            <person name="Vollmers J."/>
            <person name="Rivas-Marin E."/>
            <person name="Kohn T."/>
            <person name="Peeters S.H."/>
            <person name="Heuer A."/>
            <person name="Rast P."/>
            <person name="Oberbeckmann S."/>
            <person name="Bunk B."/>
            <person name="Jeske O."/>
            <person name="Meyerdierks A."/>
            <person name="Storesund J.E."/>
            <person name="Kallscheuer N."/>
            <person name="Luecker S."/>
            <person name="Lage O.M."/>
            <person name="Pohl T."/>
            <person name="Merkel B.J."/>
            <person name="Hornburger P."/>
            <person name="Mueller R.-W."/>
            <person name="Bruemmer F."/>
            <person name="Labrenz M."/>
            <person name="Spormann A.M."/>
            <person name="Op den Camp H."/>
            <person name="Overmann J."/>
            <person name="Amann R."/>
            <person name="Jetten M.S.M."/>
            <person name="Mascher T."/>
            <person name="Medema M.H."/>
            <person name="Devos D.P."/>
            <person name="Kaster A.-K."/>
            <person name="Ovreas L."/>
            <person name="Rohde M."/>
            <person name="Galperin M.Y."/>
            <person name="Jogler C."/>
        </authorList>
    </citation>
    <scope>NUCLEOTIDE SEQUENCE [LARGE SCALE GENOMIC DNA]</scope>
    <source>
        <strain evidence="2 3">Pan189</strain>
    </source>
</reference>
<accession>A0A517R611</accession>
<keyword evidence="2" id="KW-0489">Methyltransferase</keyword>
<name>A0A517R611_9PLAN</name>
<dbReference type="GO" id="GO:0032259">
    <property type="term" value="P:methylation"/>
    <property type="evidence" value="ECO:0007669"/>
    <property type="project" value="UniProtKB-KW"/>
</dbReference>
<dbReference type="EC" id="2.1.1.197" evidence="2"/>
<dbReference type="EMBL" id="CP036268">
    <property type="protein sequence ID" value="QDT39311.1"/>
    <property type="molecule type" value="Genomic_DNA"/>
</dbReference>
<evidence type="ECO:0000259" key="1">
    <source>
        <dbReference type="Pfam" id="PF08241"/>
    </source>
</evidence>
<keyword evidence="3" id="KW-1185">Reference proteome</keyword>
<dbReference type="GO" id="GO:0008757">
    <property type="term" value="F:S-adenosylmethionine-dependent methyltransferase activity"/>
    <property type="evidence" value="ECO:0007669"/>
    <property type="project" value="InterPro"/>
</dbReference>
<dbReference type="Proteomes" id="UP000317318">
    <property type="component" value="Chromosome"/>
</dbReference>
<dbReference type="Pfam" id="PF08241">
    <property type="entry name" value="Methyltransf_11"/>
    <property type="match status" value="1"/>
</dbReference>
<evidence type="ECO:0000313" key="3">
    <source>
        <dbReference type="Proteomes" id="UP000317318"/>
    </source>
</evidence>
<dbReference type="SUPFAM" id="SSF53335">
    <property type="entry name" value="S-adenosyl-L-methionine-dependent methyltransferases"/>
    <property type="match status" value="1"/>
</dbReference>
<dbReference type="PANTHER" id="PTHR43861">
    <property type="entry name" value="TRANS-ACONITATE 2-METHYLTRANSFERASE-RELATED"/>
    <property type="match status" value="1"/>
</dbReference>
<sequence>MSDELDETRRLWDAVAADWRVQVGREGDRNRRLNSDPVLWEFLGDVRGLRVLDAGCGTGYFCGLLRQRGAEVTGVDLSSEMIAIAERDHPEIKFRVDSCTELATVADASIDRLVSNYVLMDLPDLTSAVRSFYRALCPGGEAALAFSHPCFPFDFAEEGSQDTLSYHWRQSYFERRKEVAPPWGHFTEEFLWFHRPLSDYFRAFRSAGFDVLDLVEPRLTPDRQQLAKDETERRRAASIPLSIAIRLRRPM</sequence>
<keyword evidence="2" id="KW-0808">Transferase</keyword>
<dbReference type="InterPro" id="IPR029063">
    <property type="entry name" value="SAM-dependent_MTases_sf"/>
</dbReference>
<evidence type="ECO:0000313" key="2">
    <source>
        <dbReference type="EMBL" id="QDT39311.1"/>
    </source>
</evidence>
<dbReference type="RefSeq" id="WP_145365459.1">
    <property type="nucleotide sequence ID" value="NZ_CP036268.1"/>
</dbReference>
<dbReference type="CDD" id="cd02440">
    <property type="entry name" value="AdoMet_MTases"/>
    <property type="match status" value="1"/>
</dbReference>
<dbReference type="AlphaFoldDB" id="A0A517R611"/>
<protein>
    <submittedName>
        <fullName evidence="2">Malonyl-[acyl-carrier protein] O-methyltransferase</fullName>
        <ecNumber evidence="2">2.1.1.197</ecNumber>
    </submittedName>
</protein>
<feature type="domain" description="Methyltransferase type 11" evidence="1">
    <location>
        <begin position="52"/>
        <end position="143"/>
    </location>
</feature>